<reference evidence="3" key="1">
    <citation type="journal article" date="2019" name="Int. J. Syst. Evol. Microbiol.">
        <title>The Global Catalogue of Microorganisms (GCM) 10K type strain sequencing project: providing services to taxonomists for standard genome sequencing and annotation.</title>
        <authorList>
            <consortium name="The Broad Institute Genomics Platform"/>
            <consortium name="The Broad Institute Genome Sequencing Center for Infectious Disease"/>
            <person name="Wu L."/>
            <person name="Ma J."/>
        </authorList>
    </citation>
    <scope>NUCLEOTIDE SEQUENCE [LARGE SCALE GENOMIC DNA]</scope>
    <source>
        <strain evidence="3">JCM 14162</strain>
    </source>
</reference>
<protein>
    <submittedName>
        <fullName evidence="2">DUF2304 domain-containing protein</fullName>
    </submittedName>
</protein>
<feature type="transmembrane region" description="Helical" evidence="1">
    <location>
        <begin position="27"/>
        <end position="45"/>
    </location>
</feature>
<dbReference type="Pfam" id="PF10066">
    <property type="entry name" value="DUF2304"/>
    <property type="match status" value="1"/>
</dbReference>
<gene>
    <name evidence="2" type="ORF">GCM10009096_04960</name>
</gene>
<dbReference type="EMBL" id="BAAAEM010000002">
    <property type="protein sequence ID" value="GAA0467224.1"/>
    <property type="molecule type" value="Genomic_DNA"/>
</dbReference>
<dbReference type="RefSeq" id="WP_229953962.1">
    <property type="nucleotide sequence ID" value="NZ_BAAAEM010000002.1"/>
</dbReference>
<feature type="transmembrane region" description="Helical" evidence="1">
    <location>
        <begin position="65"/>
        <end position="82"/>
    </location>
</feature>
<keyword evidence="1" id="KW-1133">Transmembrane helix</keyword>
<feature type="transmembrane region" description="Helical" evidence="1">
    <location>
        <begin position="6"/>
        <end position="22"/>
    </location>
</feature>
<name>A0ABP3JYL5_9SPHN</name>
<dbReference type="InterPro" id="IPR019277">
    <property type="entry name" value="DUF2304"/>
</dbReference>
<comment type="caution">
    <text evidence="2">The sequence shown here is derived from an EMBL/GenBank/DDBJ whole genome shotgun (WGS) entry which is preliminary data.</text>
</comment>
<evidence type="ECO:0000313" key="3">
    <source>
        <dbReference type="Proteomes" id="UP001500713"/>
    </source>
</evidence>
<accession>A0ABP3JYL5</accession>
<keyword evidence="1" id="KW-0812">Transmembrane</keyword>
<keyword evidence="1" id="KW-0472">Membrane</keyword>
<organism evidence="2 3">
    <name type="scientific">Parasphingorhabdus litoris</name>
    <dbReference type="NCBI Taxonomy" id="394733"/>
    <lineage>
        <taxon>Bacteria</taxon>
        <taxon>Pseudomonadati</taxon>
        <taxon>Pseudomonadota</taxon>
        <taxon>Alphaproteobacteria</taxon>
        <taxon>Sphingomonadales</taxon>
        <taxon>Sphingomonadaceae</taxon>
        <taxon>Parasphingorhabdus</taxon>
    </lineage>
</organism>
<sequence>MIAQIILTLGLSVCLFYIISLGKSLPIVRFGLFLVVLTGYAFIWFPEMTNVFANLVGIGRGADLIIYLWILMSLFLILKLHIKLREQSEALTTLARHLALGQERTEQQAENSK</sequence>
<keyword evidence="3" id="KW-1185">Reference proteome</keyword>
<evidence type="ECO:0000313" key="2">
    <source>
        <dbReference type="EMBL" id="GAA0467224.1"/>
    </source>
</evidence>
<evidence type="ECO:0000256" key="1">
    <source>
        <dbReference type="SAM" id="Phobius"/>
    </source>
</evidence>
<dbReference type="Proteomes" id="UP001500713">
    <property type="component" value="Unassembled WGS sequence"/>
</dbReference>
<proteinExistence type="predicted"/>